<keyword evidence="2 3" id="KW-0539">Nucleus</keyword>
<feature type="domain" description="Homeobox" evidence="5">
    <location>
        <begin position="1"/>
        <end position="56"/>
    </location>
</feature>
<feature type="DNA-binding region" description="Homeobox" evidence="2">
    <location>
        <begin position="3"/>
        <end position="57"/>
    </location>
</feature>
<dbReference type="Gene3D" id="1.10.10.60">
    <property type="entry name" value="Homeodomain-like"/>
    <property type="match status" value="1"/>
</dbReference>
<evidence type="ECO:0000256" key="1">
    <source>
        <dbReference type="ARBA" id="ARBA00004123"/>
    </source>
</evidence>
<keyword evidence="7" id="KW-1185">Reference proteome</keyword>
<evidence type="ECO:0000313" key="7">
    <source>
        <dbReference type="Proteomes" id="UP000594638"/>
    </source>
</evidence>
<dbReference type="PROSITE" id="PS50071">
    <property type="entry name" value="HOMEOBOX_2"/>
    <property type="match status" value="1"/>
</dbReference>
<dbReference type="Pfam" id="PF00046">
    <property type="entry name" value="Homeodomain"/>
    <property type="match status" value="1"/>
</dbReference>
<gene>
    <name evidence="6" type="ORF">OLEA9_A100391</name>
</gene>
<evidence type="ECO:0000313" key="6">
    <source>
        <dbReference type="EMBL" id="CAA2994867.1"/>
    </source>
</evidence>
<dbReference type="Proteomes" id="UP000594638">
    <property type="component" value="Unassembled WGS sequence"/>
</dbReference>
<accession>A0A8S0SRK8</accession>
<dbReference type="SUPFAM" id="SSF46689">
    <property type="entry name" value="Homeodomain-like"/>
    <property type="match status" value="1"/>
</dbReference>
<keyword evidence="2 3" id="KW-0371">Homeobox</keyword>
<dbReference type="GO" id="GO:0003677">
    <property type="term" value="F:DNA binding"/>
    <property type="evidence" value="ECO:0007669"/>
    <property type="project" value="UniProtKB-UniRule"/>
</dbReference>
<dbReference type="Gramene" id="OE9A100391T1">
    <property type="protein sequence ID" value="OE9A100391C1"/>
    <property type="gene ID" value="OE9A100391"/>
</dbReference>
<comment type="subcellular location">
    <subcellularLocation>
        <location evidence="1 2 3">Nucleus</location>
    </subcellularLocation>
</comment>
<dbReference type="EMBL" id="CACTIH010005483">
    <property type="protein sequence ID" value="CAA2994867.1"/>
    <property type="molecule type" value="Genomic_DNA"/>
</dbReference>
<dbReference type="SMART" id="SM00389">
    <property type="entry name" value="HOX"/>
    <property type="match status" value="1"/>
</dbReference>
<dbReference type="OrthoDB" id="905603at2759"/>
<protein>
    <submittedName>
        <fullName evidence="6">Homeobox-leucine zipper ATHB-20-like</fullName>
    </submittedName>
</protein>
<comment type="caution">
    <text evidence="6">The sequence shown here is derived from an EMBL/GenBank/DDBJ whole genome shotgun (WGS) entry which is preliminary data.</text>
</comment>
<keyword evidence="2 3" id="KW-0238">DNA-binding</keyword>
<evidence type="ECO:0000259" key="5">
    <source>
        <dbReference type="PROSITE" id="PS50071"/>
    </source>
</evidence>
<evidence type="ECO:0000256" key="4">
    <source>
        <dbReference type="SAM" id="MobiDB-lite"/>
    </source>
</evidence>
<proteinExistence type="predicted"/>
<sequence>MANRFEKHQNDALKLAFEESVHLTKEKKTELVRATGLDMEQVTSWFNRKRARKRARESKMELERTIAELHQALQESQEKEAGLQKELQESRGREAELEAENQQLKQRITIIEDPDVGDEAASYKQKTEMSC</sequence>
<evidence type="ECO:0000256" key="3">
    <source>
        <dbReference type="RuleBase" id="RU000682"/>
    </source>
</evidence>
<feature type="region of interest" description="Disordered" evidence="4">
    <location>
        <begin position="74"/>
        <end position="131"/>
    </location>
</feature>
<name>A0A8S0SRK8_OLEEU</name>
<dbReference type="InterPro" id="IPR001356">
    <property type="entry name" value="HD"/>
</dbReference>
<dbReference type="AlphaFoldDB" id="A0A8S0SRK8"/>
<dbReference type="GO" id="GO:0005634">
    <property type="term" value="C:nucleus"/>
    <property type="evidence" value="ECO:0007669"/>
    <property type="project" value="UniProtKB-SubCell"/>
</dbReference>
<organism evidence="6 7">
    <name type="scientific">Olea europaea subsp. europaea</name>
    <dbReference type="NCBI Taxonomy" id="158383"/>
    <lineage>
        <taxon>Eukaryota</taxon>
        <taxon>Viridiplantae</taxon>
        <taxon>Streptophyta</taxon>
        <taxon>Embryophyta</taxon>
        <taxon>Tracheophyta</taxon>
        <taxon>Spermatophyta</taxon>
        <taxon>Magnoliopsida</taxon>
        <taxon>eudicotyledons</taxon>
        <taxon>Gunneridae</taxon>
        <taxon>Pentapetalae</taxon>
        <taxon>asterids</taxon>
        <taxon>lamiids</taxon>
        <taxon>Lamiales</taxon>
        <taxon>Oleaceae</taxon>
        <taxon>Oleeae</taxon>
        <taxon>Olea</taxon>
    </lineage>
</organism>
<feature type="compositionally biased region" description="Basic and acidic residues" evidence="4">
    <location>
        <begin position="76"/>
        <end position="96"/>
    </location>
</feature>
<reference evidence="6 7" key="1">
    <citation type="submission" date="2019-12" db="EMBL/GenBank/DDBJ databases">
        <authorList>
            <person name="Alioto T."/>
            <person name="Alioto T."/>
            <person name="Gomez Garrido J."/>
        </authorList>
    </citation>
    <scope>NUCLEOTIDE SEQUENCE [LARGE SCALE GENOMIC DNA]</scope>
</reference>
<dbReference type="InterPro" id="IPR009057">
    <property type="entry name" value="Homeodomain-like_sf"/>
</dbReference>
<dbReference type="CDD" id="cd00086">
    <property type="entry name" value="homeodomain"/>
    <property type="match status" value="1"/>
</dbReference>
<evidence type="ECO:0000256" key="2">
    <source>
        <dbReference type="PROSITE-ProRule" id="PRU00108"/>
    </source>
</evidence>